<dbReference type="Pfam" id="PF01753">
    <property type="entry name" value="zf-MYND"/>
    <property type="match status" value="1"/>
</dbReference>
<dbReference type="OrthoDB" id="5952526at2759"/>
<evidence type="ECO:0000313" key="6">
    <source>
        <dbReference type="Proteomes" id="UP001147782"/>
    </source>
</evidence>
<protein>
    <recommendedName>
        <fullName evidence="4">MYND-type domain-containing protein</fullName>
    </recommendedName>
</protein>
<proteinExistence type="predicted"/>
<dbReference type="AlphaFoldDB" id="A0A9W9S2K7"/>
<dbReference type="Proteomes" id="UP001147782">
    <property type="component" value="Unassembled WGS sequence"/>
</dbReference>
<dbReference type="EMBL" id="JAPZBS010000005">
    <property type="protein sequence ID" value="KAJ5370517.1"/>
    <property type="molecule type" value="Genomic_DNA"/>
</dbReference>
<feature type="domain" description="MYND-type" evidence="4">
    <location>
        <begin position="120"/>
        <end position="157"/>
    </location>
</feature>
<reference evidence="5" key="1">
    <citation type="submission" date="2022-11" db="EMBL/GenBank/DDBJ databases">
        <authorList>
            <person name="Petersen C."/>
        </authorList>
    </citation>
    <scope>NUCLEOTIDE SEQUENCE</scope>
    <source>
        <strain evidence="5">IBT 29864</strain>
    </source>
</reference>
<evidence type="ECO:0000256" key="3">
    <source>
        <dbReference type="ARBA" id="ARBA00022833"/>
    </source>
</evidence>
<dbReference type="SUPFAM" id="SSF144232">
    <property type="entry name" value="HIT/MYND zinc finger-like"/>
    <property type="match status" value="1"/>
</dbReference>
<dbReference type="InterPro" id="IPR002893">
    <property type="entry name" value="Znf_MYND"/>
</dbReference>
<dbReference type="RefSeq" id="XP_056554951.1">
    <property type="nucleotide sequence ID" value="XM_056699538.1"/>
</dbReference>
<keyword evidence="3" id="KW-0862">Zinc</keyword>
<dbReference type="GeneID" id="81438717"/>
<comment type="caution">
    <text evidence="5">The sequence shown here is derived from an EMBL/GenBank/DDBJ whole genome shotgun (WGS) entry which is preliminary data.</text>
</comment>
<accession>A0A9W9S2K7</accession>
<dbReference type="GO" id="GO:0008270">
    <property type="term" value="F:zinc ion binding"/>
    <property type="evidence" value="ECO:0007669"/>
    <property type="project" value="UniProtKB-KW"/>
</dbReference>
<reference evidence="5" key="2">
    <citation type="journal article" date="2023" name="IMA Fungus">
        <title>Comparative genomic study of the Penicillium genus elucidates a diverse pangenome and 15 lateral gene transfer events.</title>
        <authorList>
            <person name="Petersen C."/>
            <person name="Sorensen T."/>
            <person name="Nielsen M.R."/>
            <person name="Sondergaard T.E."/>
            <person name="Sorensen J.L."/>
            <person name="Fitzpatrick D.A."/>
            <person name="Frisvad J.C."/>
            <person name="Nielsen K.L."/>
        </authorList>
    </citation>
    <scope>NUCLEOTIDE SEQUENCE</scope>
    <source>
        <strain evidence="5">IBT 29864</strain>
    </source>
</reference>
<evidence type="ECO:0000313" key="5">
    <source>
        <dbReference type="EMBL" id="KAJ5370517.1"/>
    </source>
</evidence>
<keyword evidence="6" id="KW-1185">Reference proteome</keyword>
<keyword evidence="1" id="KW-0479">Metal-binding</keyword>
<sequence length="464" mass="53470">MITFYRTRPHPYQSSSNTFDDLYAKFLEDIERLDTWDGPMIEALRDPPKPLEIPEHPANRTGGMNILDLAANVENRSSSEGSQFPDAFILSRLSGPEPRCMDPLDLELNRQVRQILHSGCAICPKQDDLSDCGFCLSMTYCSQEHLLLDQASHEKICGLIVAARERAEEWRVKLEQDPSQPFRTKVGELHLIPGAQRYFAELSTLIELHEPIRHRCAVERQLIFAFHIMYMSGIDSYGYRFKVPALMMRINRDQECYDFMKWRTNQSEDPNSKTALDYLSLRFANPTLVNPIIPNPRRDFVGYEQEDIFEPIDVFSPETPIMTLIPLCLVKIRFLVDVQRLHLAVRAFGDKLNGDVLDLVLKNIPFTKQIAEKKDLIKSAVARRATMKALMGQVLKLYRKVKSMNHLVWKGMAWLMRGDTPWPSEDHTLVEEMEAQVKMNWESWIETPGAITLLREIMTKAGDL</sequence>
<name>A0A9W9S2K7_9EURO</name>
<organism evidence="5 6">
    <name type="scientific">Penicillium cataractarum</name>
    <dbReference type="NCBI Taxonomy" id="2100454"/>
    <lineage>
        <taxon>Eukaryota</taxon>
        <taxon>Fungi</taxon>
        <taxon>Dikarya</taxon>
        <taxon>Ascomycota</taxon>
        <taxon>Pezizomycotina</taxon>
        <taxon>Eurotiomycetes</taxon>
        <taxon>Eurotiomycetidae</taxon>
        <taxon>Eurotiales</taxon>
        <taxon>Aspergillaceae</taxon>
        <taxon>Penicillium</taxon>
    </lineage>
</organism>
<dbReference type="Gene3D" id="6.10.140.2220">
    <property type="match status" value="1"/>
</dbReference>
<evidence type="ECO:0000259" key="4">
    <source>
        <dbReference type="Pfam" id="PF01753"/>
    </source>
</evidence>
<evidence type="ECO:0000256" key="2">
    <source>
        <dbReference type="ARBA" id="ARBA00022771"/>
    </source>
</evidence>
<gene>
    <name evidence="5" type="ORF">N7496_006609</name>
</gene>
<evidence type="ECO:0000256" key="1">
    <source>
        <dbReference type="ARBA" id="ARBA00022723"/>
    </source>
</evidence>
<keyword evidence="2" id="KW-0863">Zinc-finger</keyword>